<dbReference type="AlphaFoldDB" id="A0A8H3YM13"/>
<sequence>MTTSPLLPKLFAILFFTSFFFSLFVQNPAATPITTSNNLLTSPETLYKRTEAGFFDGPDDKDENPARKFLGFIHKVFPGPRGGRRQGPGRKKTKNRKKHDTDYPDQAECDEEVSTKGKPVVFSTNFNDKLIPSVFAKTVGGVTLSDTVSAGFMRKNPKVKDPRGQVYDDFLERLGLALAKKSSGTVYVVDAKIETSNKVWKKFQEPALHANPRVTKLIRVNSVNFADRTVLWEKH</sequence>
<feature type="chain" id="PRO_5034584310" evidence="2">
    <location>
        <begin position="31"/>
        <end position="235"/>
    </location>
</feature>
<reference evidence="3 4" key="1">
    <citation type="submission" date="2019-11" db="EMBL/GenBank/DDBJ databases">
        <title>Venturia inaequalis Genome Resource.</title>
        <authorList>
            <person name="Lichtner F.J."/>
        </authorList>
    </citation>
    <scope>NUCLEOTIDE SEQUENCE [LARGE SCALE GENOMIC DNA]</scope>
    <source>
        <strain evidence="3">Bline_iso_100314</strain>
    </source>
</reference>
<dbReference type="EMBL" id="WNWQ01000889">
    <property type="protein sequence ID" value="KAE9963162.1"/>
    <property type="molecule type" value="Genomic_DNA"/>
</dbReference>
<feature type="signal peptide" evidence="2">
    <location>
        <begin position="1"/>
        <end position="30"/>
    </location>
</feature>
<keyword evidence="2" id="KW-0732">Signal</keyword>
<proteinExistence type="predicted"/>
<feature type="compositionally biased region" description="Basic residues" evidence="1">
    <location>
        <begin position="82"/>
        <end position="98"/>
    </location>
</feature>
<organism evidence="3 4">
    <name type="scientific">Venturia inaequalis</name>
    <name type="common">Apple scab fungus</name>
    <dbReference type="NCBI Taxonomy" id="5025"/>
    <lineage>
        <taxon>Eukaryota</taxon>
        <taxon>Fungi</taxon>
        <taxon>Dikarya</taxon>
        <taxon>Ascomycota</taxon>
        <taxon>Pezizomycotina</taxon>
        <taxon>Dothideomycetes</taxon>
        <taxon>Pleosporomycetidae</taxon>
        <taxon>Venturiales</taxon>
        <taxon>Venturiaceae</taxon>
        <taxon>Venturia</taxon>
    </lineage>
</organism>
<evidence type="ECO:0000313" key="3">
    <source>
        <dbReference type="EMBL" id="KAE9963162.1"/>
    </source>
</evidence>
<feature type="region of interest" description="Disordered" evidence="1">
    <location>
        <begin position="76"/>
        <end position="107"/>
    </location>
</feature>
<gene>
    <name evidence="3" type="ORF">BLS_009574</name>
</gene>
<evidence type="ECO:0000256" key="1">
    <source>
        <dbReference type="SAM" id="MobiDB-lite"/>
    </source>
</evidence>
<accession>A0A8H3YM13</accession>
<name>A0A8H3YM13_VENIN</name>
<protein>
    <submittedName>
        <fullName evidence="3">Uncharacterized protein</fullName>
    </submittedName>
</protein>
<evidence type="ECO:0000256" key="2">
    <source>
        <dbReference type="SAM" id="SignalP"/>
    </source>
</evidence>
<dbReference type="Proteomes" id="UP000433883">
    <property type="component" value="Unassembled WGS sequence"/>
</dbReference>
<evidence type="ECO:0000313" key="4">
    <source>
        <dbReference type="Proteomes" id="UP000433883"/>
    </source>
</evidence>
<comment type="caution">
    <text evidence="3">The sequence shown here is derived from an EMBL/GenBank/DDBJ whole genome shotgun (WGS) entry which is preliminary data.</text>
</comment>